<feature type="compositionally biased region" description="Basic and acidic residues" evidence="1">
    <location>
        <begin position="127"/>
        <end position="136"/>
    </location>
</feature>
<keyword evidence="3" id="KW-1185">Reference proteome</keyword>
<sequence length="136" mass="15508">MSPREDDVLPTSTSVETYTRWWMVGEERIGRNTKRPRYSAVRLRRRARRCGKDGRPTWRELGALRPGYGAEVMKCEHPWRGVALLYKRLFVRSLPAFITDDLPTPSADPPPPSTHDISFAAAGRNSVRIERRSGDG</sequence>
<name>A0A195DBR5_9HYME</name>
<dbReference type="Proteomes" id="UP000078492">
    <property type="component" value="Unassembled WGS sequence"/>
</dbReference>
<organism evidence="2 3">
    <name type="scientific">Trachymyrmex cornetzi</name>
    <dbReference type="NCBI Taxonomy" id="471704"/>
    <lineage>
        <taxon>Eukaryota</taxon>
        <taxon>Metazoa</taxon>
        <taxon>Ecdysozoa</taxon>
        <taxon>Arthropoda</taxon>
        <taxon>Hexapoda</taxon>
        <taxon>Insecta</taxon>
        <taxon>Pterygota</taxon>
        <taxon>Neoptera</taxon>
        <taxon>Endopterygota</taxon>
        <taxon>Hymenoptera</taxon>
        <taxon>Apocrita</taxon>
        <taxon>Aculeata</taxon>
        <taxon>Formicoidea</taxon>
        <taxon>Formicidae</taxon>
        <taxon>Myrmicinae</taxon>
        <taxon>Trachymyrmex</taxon>
    </lineage>
</organism>
<dbReference type="EMBL" id="KQ981010">
    <property type="protein sequence ID" value="KYN10360.1"/>
    <property type="molecule type" value="Genomic_DNA"/>
</dbReference>
<evidence type="ECO:0000256" key="1">
    <source>
        <dbReference type="SAM" id="MobiDB-lite"/>
    </source>
</evidence>
<feature type="region of interest" description="Disordered" evidence="1">
    <location>
        <begin position="100"/>
        <end position="136"/>
    </location>
</feature>
<gene>
    <name evidence="2" type="ORF">ALC57_17547</name>
</gene>
<protein>
    <submittedName>
        <fullName evidence="2">Uncharacterized protein</fullName>
    </submittedName>
</protein>
<accession>A0A195DBR5</accession>
<evidence type="ECO:0000313" key="2">
    <source>
        <dbReference type="EMBL" id="KYN10360.1"/>
    </source>
</evidence>
<evidence type="ECO:0000313" key="3">
    <source>
        <dbReference type="Proteomes" id="UP000078492"/>
    </source>
</evidence>
<proteinExistence type="predicted"/>
<reference evidence="2 3" key="1">
    <citation type="submission" date="2015-09" db="EMBL/GenBank/DDBJ databases">
        <title>Trachymyrmex cornetzi WGS genome.</title>
        <authorList>
            <person name="Nygaard S."/>
            <person name="Hu H."/>
            <person name="Boomsma J."/>
            <person name="Zhang G."/>
        </authorList>
    </citation>
    <scope>NUCLEOTIDE SEQUENCE [LARGE SCALE GENOMIC DNA]</scope>
    <source>
        <strain evidence="2">Tcor2-1</strain>
        <tissue evidence="2">Whole body</tissue>
    </source>
</reference>
<dbReference type="AlphaFoldDB" id="A0A195DBR5"/>